<comment type="caution">
    <text evidence="2">The sequence shown here is derived from an EMBL/GenBank/DDBJ whole genome shotgun (WGS) entry which is preliminary data.</text>
</comment>
<dbReference type="RefSeq" id="WP_179239852.1">
    <property type="nucleotide sequence ID" value="NZ_JACBNQ010000046.1"/>
</dbReference>
<evidence type="ECO:0000256" key="1">
    <source>
        <dbReference type="SAM" id="Phobius"/>
    </source>
</evidence>
<reference evidence="2" key="1">
    <citation type="submission" date="2020-07" db="EMBL/GenBank/DDBJ databases">
        <title>Genomic analysis of a strain of Sedimentibacter Hydroxybenzoicus DSM7310.</title>
        <authorList>
            <person name="Ma S."/>
        </authorList>
    </citation>
    <scope>NUCLEOTIDE SEQUENCE</scope>
    <source>
        <strain evidence="2">DSM 7310</strain>
    </source>
</reference>
<dbReference type="Gene3D" id="1.10.4030.10">
    <property type="entry name" value="Porin chaperone SurA, peptide-binding domain"/>
    <property type="match status" value="1"/>
</dbReference>
<proteinExistence type="predicted"/>
<sequence length="271" mass="32042">MKNIGSKILSIVVIILVFFRIIIFYTDSTHRTIRTLNSRYASIDNKNYKIKDSEELSRIYDIINERHKYDSIPSEVSDESLEDWLYNLGDGMKNVSENPNIPENRNAIAYVNDIPVYEDEIIDRIEKNNAISYAMEKSDGNSTPPLWYSDPFGYVYIEKFMISYARENGIDVSKEELEEQILYERNAWESEKETFEQYLSGRGITEEEFFNDIAPPSYIKTILKNKVRNHIIKNSGITEMNNKEQQKYLYEFFKENIKVIEIDKDFIKNHR</sequence>
<protein>
    <submittedName>
        <fullName evidence="2">Uncharacterized protein</fullName>
    </submittedName>
</protein>
<dbReference type="Proteomes" id="UP000611629">
    <property type="component" value="Unassembled WGS sequence"/>
</dbReference>
<evidence type="ECO:0000313" key="2">
    <source>
        <dbReference type="EMBL" id="NYB76134.1"/>
    </source>
</evidence>
<gene>
    <name evidence="2" type="ORF">HZF24_18460</name>
</gene>
<feature type="transmembrane region" description="Helical" evidence="1">
    <location>
        <begin position="7"/>
        <end position="25"/>
    </location>
</feature>
<name>A0A974GXZ3_SEDHY</name>
<dbReference type="AlphaFoldDB" id="A0A974GXZ3"/>
<keyword evidence="1" id="KW-1133">Transmembrane helix</keyword>
<keyword evidence="1" id="KW-0812">Transmembrane</keyword>
<dbReference type="EMBL" id="JACBNQ010000046">
    <property type="protein sequence ID" value="NYB76134.1"/>
    <property type="molecule type" value="Genomic_DNA"/>
</dbReference>
<accession>A0A974GXZ3</accession>
<evidence type="ECO:0000313" key="3">
    <source>
        <dbReference type="Proteomes" id="UP000611629"/>
    </source>
</evidence>
<dbReference type="SUPFAM" id="SSF109998">
    <property type="entry name" value="Triger factor/SurA peptide-binding domain-like"/>
    <property type="match status" value="1"/>
</dbReference>
<keyword evidence="3" id="KW-1185">Reference proteome</keyword>
<dbReference type="InterPro" id="IPR027304">
    <property type="entry name" value="Trigger_fact/SurA_dom_sf"/>
</dbReference>
<organism evidence="2 3">
    <name type="scientific">Sedimentibacter hydroxybenzoicus DSM 7310</name>
    <dbReference type="NCBI Taxonomy" id="1123245"/>
    <lineage>
        <taxon>Bacteria</taxon>
        <taxon>Bacillati</taxon>
        <taxon>Bacillota</taxon>
        <taxon>Tissierellia</taxon>
        <taxon>Sedimentibacter</taxon>
    </lineage>
</organism>
<keyword evidence="1" id="KW-0472">Membrane</keyword>